<name>A0A814VJE3_9BILA</name>
<evidence type="ECO:0000256" key="1">
    <source>
        <dbReference type="ARBA" id="ARBA00004141"/>
    </source>
</evidence>
<feature type="compositionally biased region" description="Polar residues" evidence="5">
    <location>
        <begin position="1"/>
        <end position="10"/>
    </location>
</feature>
<comment type="subcellular location">
    <subcellularLocation>
        <location evidence="1">Membrane</location>
        <topology evidence="1">Multi-pass membrane protein</topology>
    </subcellularLocation>
</comment>
<evidence type="ECO:0000256" key="6">
    <source>
        <dbReference type="SAM" id="Phobius"/>
    </source>
</evidence>
<evidence type="ECO:0000256" key="3">
    <source>
        <dbReference type="ARBA" id="ARBA00022989"/>
    </source>
</evidence>
<dbReference type="EMBL" id="CAJNOK010003174">
    <property type="protein sequence ID" value="CAF0890649.1"/>
    <property type="molecule type" value="Genomic_DNA"/>
</dbReference>
<dbReference type="PANTHER" id="PTHR23507:SF1">
    <property type="entry name" value="FI18259P1-RELATED"/>
    <property type="match status" value="1"/>
</dbReference>
<keyword evidence="11" id="KW-1185">Reference proteome</keyword>
<evidence type="ECO:0000313" key="10">
    <source>
        <dbReference type="EMBL" id="CAF3953165.1"/>
    </source>
</evidence>
<protein>
    <submittedName>
        <fullName evidence="8">Uncharacterized protein</fullName>
    </submittedName>
</protein>
<dbReference type="EMBL" id="CAJOBA010003176">
    <property type="protein sequence ID" value="CAF3673011.1"/>
    <property type="molecule type" value="Genomic_DNA"/>
</dbReference>
<evidence type="ECO:0000313" key="7">
    <source>
        <dbReference type="EMBL" id="CAF0890649.1"/>
    </source>
</evidence>
<dbReference type="OrthoDB" id="3026777at2759"/>
<keyword evidence="2 6" id="KW-0812">Transmembrane</keyword>
<feature type="transmembrane region" description="Helical" evidence="6">
    <location>
        <begin position="310"/>
        <end position="332"/>
    </location>
</feature>
<feature type="region of interest" description="Disordered" evidence="5">
    <location>
        <begin position="1"/>
        <end position="41"/>
    </location>
</feature>
<evidence type="ECO:0000313" key="11">
    <source>
        <dbReference type="Proteomes" id="UP000663829"/>
    </source>
</evidence>
<feature type="transmembrane region" description="Helical" evidence="6">
    <location>
        <begin position="124"/>
        <end position="145"/>
    </location>
</feature>
<comment type="caution">
    <text evidence="8">The sequence shown here is derived from an EMBL/GenBank/DDBJ whole genome shotgun (WGS) entry which is preliminary data.</text>
</comment>
<feature type="transmembrane region" description="Helical" evidence="6">
    <location>
        <begin position="405"/>
        <end position="431"/>
    </location>
</feature>
<dbReference type="AlphaFoldDB" id="A0A814VJE3"/>
<keyword evidence="4 6" id="KW-0472">Membrane</keyword>
<feature type="compositionally biased region" description="Polar residues" evidence="5">
    <location>
        <begin position="30"/>
        <end position="39"/>
    </location>
</feature>
<dbReference type="Proteomes" id="UP000677228">
    <property type="component" value="Unassembled WGS sequence"/>
</dbReference>
<dbReference type="EMBL" id="CAJOBC010008124">
    <property type="protein sequence ID" value="CAF3953165.1"/>
    <property type="molecule type" value="Genomic_DNA"/>
</dbReference>
<evidence type="ECO:0000313" key="8">
    <source>
        <dbReference type="EMBL" id="CAF1188876.1"/>
    </source>
</evidence>
<dbReference type="Proteomes" id="UP000663829">
    <property type="component" value="Unassembled WGS sequence"/>
</dbReference>
<dbReference type="SUPFAM" id="SSF103473">
    <property type="entry name" value="MFS general substrate transporter"/>
    <property type="match status" value="1"/>
</dbReference>
<feature type="transmembrane region" description="Helical" evidence="6">
    <location>
        <begin position="246"/>
        <end position="266"/>
    </location>
</feature>
<dbReference type="PANTHER" id="PTHR23507">
    <property type="entry name" value="ZGC:174356"/>
    <property type="match status" value="1"/>
</dbReference>
<keyword evidence="3 6" id="KW-1133">Transmembrane helix</keyword>
<evidence type="ECO:0000256" key="2">
    <source>
        <dbReference type="ARBA" id="ARBA00022692"/>
    </source>
</evidence>
<feature type="transmembrane region" description="Helical" evidence="6">
    <location>
        <begin position="443"/>
        <end position="463"/>
    </location>
</feature>
<dbReference type="GO" id="GO:0022857">
    <property type="term" value="F:transmembrane transporter activity"/>
    <property type="evidence" value="ECO:0007669"/>
    <property type="project" value="TreeGrafter"/>
</dbReference>
<dbReference type="Proteomes" id="UP000681722">
    <property type="component" value="Unassembled WGS sequence"/>
</dbReference>
<sequence length="504" mass="56345">MELTNSLNIRDQQRPRKNGETAASQRRVATRSTGLNGSNNKRHYQHYRLELPKSNISSHPQLKGRGVPNSVLSGIVSSLASFTDYYPIPQRVPRRPSYEIAVAMSTSSTTPPLIEATKPASPRWWLVVPCLLIMMILTTADPLFMNDFIFTRYERYYHLDSSKTAERTSCLQQSKSTTTPIPRRYYQYYPKIDLPQQQGPLAPTYHLVQKAVSKLNVITSIASAVPAVITFIILGSNCDTIGRKPLLIIPFVGKVVRYTLLLIVVERNLADIWLIIAYTLDSTFGTSGLVMLASLAYITDCTMAKQRTRAFLLTEVAAAVVRIVPLLAVGLWLKYKGYTTPTSVNLTLSSFGLLYALVVQPESTQSVKHLSLLGKLRLIRFKKPLARIFKVFSVKRDPPSRRPTLICLTITSILLQLILFSSTSVHLVYLYGQPFCFNSLRASILSCAGTVSMVLVSAAILLFTRLTKIDLLQSFLFPIIGTCTYLIHLILFGVAKTTWVLYIG</sequence>
<evidence type="ECO:0000313" key="9">
    <source>
        <dbReference type="EMBL" id="CAF3673011.1"/>
    </source>
</evidence>
<feature type="transmembrane region" description="Helical" evidence="6">
    <location>
        <begin position="215"/>
        <end position="234"/>
    </location>
</feature>
<feature type="transmembrane region" description="Helical" evidence="6">
    <location>
        <begin position="338"/>
        <end position="358"/>
    </location>
</feature>
<proteinExistence type="predicted"/>
<accession>A0A814VJE3</accession>
<reference evidence="8" key="1">
    <citation type="submission" date="2021-02" db="EMBL/GenBank/DDBJ databases">
        <authorList>
            <person name="Nowell W R."/>
        </authorList>
    </citation>
    <scope>NUCLEOTIDE SEQUENCE</scope>
</reference>
<gene>
    <name evidence="8" type="ORF">GPM918_LOCUS23099</name>
    <name evidence="7" type="ORF">OVA965_LOCUS9107</name>
    <name evidence="10" type="ORF">SRO942_LOCUS23099</name>
    <name evidence="9" type="ORF">TMI583_LOCUS9106</name>
</gene>
<evidence type="ECO:0000256" key="4">
    <source>
        <dbReference type="ARBA" id="ARBA00023136"/>
    </source>
</evidence>
<evidence type="ECO:0000256" key="5">
    <source>
        <dbReference type="SAM" id="MobiDB-lite"/>
    </source>
</evidence>
<organism evidence="8 11">
    <name type="scientific">Didymodactylos carnosus</name>
    <dbReference type="NCBI Taxonomy" id="1234261"/>
    <lineage>
        <taxon>Eukaryota</taxon>
        <taxon>Metazoa</taxon>
        <taxon>Spiralia</taxon>
        <taxon>Gnathifera</taxon>
        <taxon>Rotifera</taxon>
        <taxon>Eurotatoria</taxon>
        <taxon>Bdelloidea</taxon>
        <taxon>Philodinida</taxon>
        <taxon>Philodinidae</taxon>
        <taxon>Didymodactylos</taxon>
    </lineage>
</organism>
<dbReference type="GO" id="GO:0016020">
    <property type="term" value="C:membrane"/>
    <property type="evidence" value="ECO:0007669"/>
    <property type="project" value="UniProtKB-SubCell"/>
</dbReference>
<dbReference type="Gene3D" id="1.20.1250.20">
    <property type="entry name" value="MFS general substrate transporter like domains"/>
    <property type="match status" value="1"/>
</dbReference>
<dbReference type="EMBL" id="CAJNOQ010008122">
    <property type="protein sequence ID" value="CAF1188876.1"/>
    <property type="molecule type" value="Genomic_DNA"/>
</dbReference>
<dbReference type="Proteomes" id="UP000682733">
    <property type="component" value="Unassembled WGS sequence"/>
</dbReference>
<feature type="transmembrane region" description="Helical" evidence="6">
    <location>
        <begin position="475"/>
        <end position="495"/>
    </location>
</feature>
<feature type="transmembrane region" description="Helical" evidence="6">
    <location>
        <begin position="272"/>
        <end position="298"/>
    </location>
</feature>
<dbReference type="InterPro" id="IPR036259">
    <property type="entry name" value="MFS_trans_sf"/>
</dbReference>